<evidence type="ECO:0000256" key="1">
    <source>
        <dbReference type="ARBA" id="ARBA00004123"/>
    </source>
</evidence>
<organism evidence="7 9">
    <name type="scientific">Nelumbo nucifera</name>
    <name type="common">Sacred lotus</name>
    <dbReference type="NCBI Taxonomy" id="4432"/>
    <lineage>
        <taxon>Eukaryota</taxon>
        <taxon>Viridiplantae</taxon>
        <taxon>Streptophyta</taxon>
        <taxon>Embryophyta</taxon>
        <taxon>Tracheophyta</taxon>
        <taxon>Spermatophyta</taxon>
        <taxon>Magnoliopsida</taxon>
        <taxon>Proteales</taxon>
        <taxon>Nelumbonaceae</taxon>
        <taxon>Nelumbo</taxon>
    </lineage>
</organism>
<dbReference type="GO" id="GO:0000976">
    <property type="term" value="F:transcription cis-regulatory region binding"/>
    <property type="evidence" value="ECO:0000318"/>
    <property type="project" value="GO_Central"/>
</dbReference>
<dbReference type="GeneID" id="104596723"/>
<keyword evidence="5" id="KW-0539">Nucleus</keyword>
<accession>A0A1U7ZVS1</accession>
<dbReference type="AlphaFoldDB" id="A0A1U7ZVS1"/>
<name>A0A1U7ZVS1_NELNU</name>
<dbReference type="GO" id="GO:0005634">
    <property type="term" value="C:nucleus"/>
    <property type="evidence" value="ECO:0000318"/>
    <property type="project" value="GO_Central"/>
</dbReference>
<dbReference type="InterPro" id="IPR036576">
    <property type="entry name" value="WRKY_dom_sf"/>
</dbReference>
<keyword evidence="2" id="KW-0805">Transcription regulation</keyword>
<dbReference type="OMA" id="VEYCPNF"/>
<sequence>MPPGVGKLTKLETLTTFIVGVEEGFRIQELKDLDELRGSLALSNLDNVREESEATDARLNFKKFLRKVEFQWSRLESKAEKTLEKLLPPHQFLTELKILYYGGAKFPSWLGMSKFSSLATISLTNCRKCTQLPTLGKLPWLKSLKLEELHAIEEINHDVFCGHGEFEGFPKLESLEIDGMRRLERWTGMVEGQMPLLRRLIIIDCPSLTILPELLYLHSLQHLKISLCSKLLSLPEEGLPKLVQLLIIMECPELENRCKMGGYNWHKIEHIPNIWIGYRRISGTKPLEQCIADLNSIKRVEGSTPTRIEGMFLTTAKGVQITKAEFVHHSDDDDYGWRKYSEKNIPLSKFPRRYYRCIQGTSKGCSARKHVQQLDDDPNMSRVIYFGHHTCVMSCSLSSTHTAK</sequence>
<keyword evidence="3" id="KW-0238">DNA-binding</keyword>
<dbReference type="PANTHER" id="PTHR47186">
    <property type="entry name" value="LEUCINE-RICH REPEAT-CONTAINING PROTEIN 57"/>
    <property type="match status" value="1"/>
</dbReference>
<dbReference type="KEGG" id="nnu:104596723"/>
<dbReference type="Pfam" id="PF03106">
    <property type="entry name" value="WRKY"/>
    <property type="match status" value="1"/>
</dbReference>
<proteinExistence type="predicted"/>
<dbReference type="SUPFAM" id="SSF52058">
    <property type="entry name" value="L domain-like"/>
    <property type="match status" value="1"/>
</dbReference>
<evidence type="ECO:0000256" key="2">
    <source>
        <dbReference type="ARBA" id="ARBA00023015"/>
    </source>
</evidence>
<comment type="subcellular location">
    <subcellularLocation>
        <location evidence="1">Nucleus</location>
    </subcellularLocation>
</comment>
<reference evidence="8 9" key="1">
    <citation type="submission" date="2025-04" db="UniProtKB">
        <authorList>
            <consortium name="RefSeq"/>
        </authorList>
    </citation>
    <scope>IDENTIFICATION</scope>
</reference>
<dbReference type="SMART" id="SM00774">
    <property type="entry name" value="WRKY"/>
    <property type="match status" value="1"/>
</dbReference>
<evidence type="ECO:0000259" key="6">
    <source>
        <dbReference type="PROSITE" id="PS50811"/>
    </source>
</evidence>
<dbReference type="Pfam" id="PF25019">
    <property type="entry name" value="LRR_R13L1-DRL21"/>
    <property type="match status" value="1"/>
</dbReference>
<dbReference type="GO" id="GO:0003700">
    <property type="term" value="F:DNA-binding transcription factor activity"/>
    <property type="evidence" value="ECO:0000318"/>
    <property type="project" value="GO_Central"/>
</dbReference>
<dbReference type="Gene3D" id="3.80.10.10">
    <property type="entry name" value="Ribonuclease Inhibitor"/>
    <property type="match status" value="1"/>
</dbReference>
<dbReference type="RefSeq" id="XP_010256302.1">
    <property type="nucleotide sequence ID" value="XM_010258000.2"/>
</dbReference>
<evidence type="ECO:0000313" key="9">
    <source>
        <dbReference type="RefSeq" id="XP_010256302.1"/>
    </source>
</evidence>
<dbReference type="PANTHER" id="PTHR47186:SF3">
    <property type="entry name" value="OS09G0267800 PROTEIN"/>
    <property type="match status" value="1"/>
</dbReference>
<evidence type="ECO:0000256" key="4">
    <source>
        <dbReference type="ARBA" id="ARBA00023163"/>
    </source>
</evidence>
<dbReference type="PROSITE" id="PS50811">
    <property type="entry name" value="WRKY"/>
    <property type="match status" value="1"/>
</dbReference>
<keyword evidence="7" id="KW-1185">Reference proteome</keyword>
<dbReference type="OrthoDB" id="1303418at2759"/>
<dbReference type="InterPro" id="IPR003657">
    <property type="entry name" value="WRKY_dom"/>
</dbReference>
<keyword evidence="4" id="KW-0804">Transcription</keyword>
<feature type="domain" description="WRKY" evidence="6">
    <location>
        <begin position="332"/>
        <end position="389"/>
    </location>
</feature>
<dbReference type="GO" id="GO:0006355">
    <property type="term" value="P:regulation of DNA-templated transcription"/>
    <property type="evidence" value="ECO:0000318"/>
    <property type="project" value="GO_Central"/>
</dbReference>
<dbReference type="Proteomes" id="UP000189703">
    <property type="component" value="Unplaced"/>
</dbReference>
<evidence type="ECO:0000256" key="5">
    <source>
        <dbReference type="ARBA" id="ARBA00023242"/>
    </source>
</evidence>
<evidence type="ECO:0000313" key="7">
    <source>
        <dbReference type="Proteomes" id="UP000189703"/>
    </source>
</evidence>
<dbReference type="InterPro" id="IPR032675">
    <property type="entry name" value="LRR_dom_sf"/>
</dbReference>
<dbReference type="eggNOG" id="KOG4658">
    <property type="taxonomic scope" value="Eukaryota"/>
</dbReference>
<dbReference type="Gene3D" id="2.20.25.80">
    <property type="entry name" value="WRKY domain"/>
    <property type="match status" value="1"/>
</dbReference>
<gene>
    <name evidence="8 9" type="primary">LOC104596723</name>
</gene>
<dbReference type="RefSeq" id="XP_010256301.1">
    <property type="nucleotide sequence ID" value="XM_010257999.2"/>
</dbReference>
<evidence type="ECO:0000313" key="8">
    <source>
        <dbReference type="RefSeq" id="XP_010256301.1"/>
    </source>
</evidence>
<protein>
    <submittedName>
        <fullName evidence="8 9">Disease resistance protein RGA2-like isoform X1</fullName>
    </submittedName>
</protein>
<evidence type="ECO:0000256" key="3">
    <source>
        <dbReference type="ARBA" id="ARBA00023125"/>
    </source>
</evidence>
<dbReference type="SUPFAM" id="SSF118290">
    <property type="entry name" value="WRKY DNA-binding domain"/>
    <property type="match status" value="1"/>
</dbReference>
<dbReference type="InterPro" id="IPR056789">
    <property type="entry name" value="LRR_R13L1-DRL21"/>
</dbReference>